<keyword evidence="4" id="KW-0233">DNA recombination</keyword>
<evidence type="ECO:0000259" key="5">
    <source>
        <dbReference type="PROSITE" id="PS51898"/>
    </source>
</evidence>
<comment type="caution">
    <text evidence="6">The sequence shown here is derived from an EMBL/GenBank/DDBJ whole genome shotgun (WGS) entry which is preliminary data.</text>
</comment>
<dbReference type="GO" id="GO:0015074">
    <property type="term" value="P:DNA integration"/>
    <property type="evidence" value="ECO:0007669"/>
    <property type="project" value="UniProtKB-KW"/>
</dbReference>
<gene>
    <name evidence="6" type="ORF">GCM10025791_40310</name>
</gene>
<dbReference type="InterPro" id="IPR050090">
    <property type="entry name" value="Tyrosine_recombinase_XerCD"/>
</dbReference>
<dbReference type="Pfam" id="PF00589">
    <property type="entry name" value="Phage_integrase"/>
    <property type="match status" value="1"/>
</dbReference>
<feature type="domain" description="Tyr recombinase" evidence="5">
    <location>
        <begin position="213"/>
        <end position="421"/>
    </location>
</feature>
<protein>
    <submittedName>
        <fullName evidence="6">Tyrosine-type recombinase/integrase</fullName>
    </submittedName>
</protein>
<organism evidence="6 7">
    <name type="scientific">Halioxenophilus aromaticivorans</name>
    <dbReference type="NCBI Taxonomy" id="1306992"/>
    <lineage>
        <taxon>Bacteria</taxon>
        <taxon>Pseudomonadati</taxon>
        <taxon>Pseudomonadota</taxon>
        <taxon>Gammaproteobacteria</taxon>
        <taxon>Alteromonadales</taxon>
        <taxon>Alteromonadaceae</taxon>
        <taxon>Halioxenophilus</taxon>
    </lineage>
</organism>
<dbReference type="AlphaFoldDB" id="A0AAV3U7E1"/>
<dbReference type="InterPro" id="IPR013762">
    <property type="entry name" value="Integrase-like_cat_sf"/>
</dbReference>
<evidence type="ECO:0000256" key="3">
    <source>
        <dbReference type="ARBA" id="ARBA00023125"/>
    </source>
</evidence>
<sequence length="425" mass="48692">MSKRFAAVPLFDAHKAFTRLPTGIAMLADYPDSNAFLTSIAASVPDAREDYLQTQAFLKSYSRKSEATYRSYRNEVERLLLWSWTVAGKSVIQLKRPDLESYFEFIHSPPVSWVANAVHDRFKLIDGQYFRNKAWRPFAGKVAKENRKQAEDKGVDIEVPRHGHTLSHEAMKICYSALSCFYDYLTDEGYAFGNPIPAIRKQSPYLIKGTTKKDVKRLSDLQWEYVLDCAQCAADADSGHQRTLFIIACLKTLYLRISELSERPNWQPTWKHYWQDDDGNNWLKVLGKGNKVRDVSVPNALLPYIERYQAYRARVHQNFDTNSALVAKNRGTGGMSSRQLRRIVQDAFDMAHNKMKEEGFTKEAKALREATTHWLRHTGASQDIASRPLKHMADDLGHASMGTTDKVYIQSDMKERAHSGKKREV</sequence>
<dbReference type="Proteomes" id="UP001409585">
    <property type="component" value="Unassembled WGS sequence"/>
</dbReference>
<keyword evidence="7" id="KW-1185">Reference proteome</keyword>
<evidence type="ECO:0000256" key="2">
    <source>
        <dbReference type="ARBA" id="ARBA00022908"/>
    </source>
</evidence>
<dbReference type="GO" id="GO:0006310">
    <property type="term" value="P:DNA recombination"/>
    <property type="evidence" value="ECO:0007669"/>
    <property type="project" value="UniProtKB-KW"/>
</dbReference>
<accession>A0AAV3U7E1</accession>
<dbReference type="InterPro" id="IPR010998">
    <property type="entry name" value="Integrase_recombinase_N"/>
</dbReference>
<dbReference type="RefSeq" id="WP_345426639.1">
    <property type="nucleotide sequence ID" value="NZ_AP031496.1"/>
</dbReference>
<dbReference type="PANTHER" id="PTHR30349">
    <property type="entry name" value="PHAGE INTEGRASE-RELATED"/>
    <property type="match status" value="1"/>
</dbReference>
<dbReference type="GO" id="GO:0005737">
    <property type="term" value="C:cytoplasm"/>
    <property type="evidence" value="ECO:0007669"/>
    <property type="project" value="UniProtKB-SubCell"/>
</dbReference>
<dbReference type="PROSITE" id="PS51898">
    <property type="entry name" value="TYR_RECOMBINASE"/>
    <property type="match status" value="1"/>
</dbReference>
<dbReference type="Gene3D" id="1.10.150.130">
    <property type="match status" value="1"/>
</dbReference>
<comment type="subcellular location">
    <subcellularLocation>
        <location evidence="1">Cytoplasm</location>
    </subcellularLocation>
</comment>
<name>A0AAV3U7E1_9ALTE</name>
<dbReference type="InterPro" id="IPR011010">
    <property type="entry name" value="DNA_brk_join_enz"/>
</dbReference>
<dbReference type="SUPFAM" id="SSF56349">
    <property type="entry name" value="DNA breaking-rejoining enzymes"/>
    <property type="match status" value="1"/>
</dbReference>
<dbReference type="EMBL" id="BAABLX010000071">
    <property type="protein sequence ID" value="GAA4955992.1"/>
    <property type="molecule type" value="Genomic_DNA"/>
</dbReference>
<dbReference type="InterPro" id="IPR002104">
    <property type="entry name" value="Integrase_catalytic"/>
</dbReference>
<keyword evidence="2" id="KW-0229">DNA integration</keyword>
<keyword evidence="3" id="KW-0238">DNA-binding</keyword>
<proteinExistence type="predicted"/>
<reference evidence="7" key="1">
    <citation type="journal article" date="2019" name="Int. J. Syst. Evol. Microbiol.">
        <title>The Global Catalogue of Microorganisms (GCM) 10K type strain sequencing project: providing services to taxonomists for standard genome sequencing and annotation.</title>
        <authorList>
            <consortium name="The Broad Institute Genomics Platform"/>
            <consortium name="The Broad Institute Genome Sequencing Center for Infectious Disease"/>
            <person name="Wu L."/>
            <person name="Ma J."/>
        </authorList>
    </citation>
    <scope>NUCLEOTIDE SEQUENCE [LARGE SCALE GENOMIC DNA]</scope>
    <source>
        <strain evidence="7">JCM 19134</strain>
    </source>
</reference>
<evidence type="ECO:0000313" key="7">
    <source>
        <dbReference type="Proteomes" id="UP001409585"/>
    </source>
</evidence>
<dbReference type="GO" id="GO:0003677">
    <property type="term" value="F:DNA binding"/>
    <property type="evidence" value="ECO:0007669"/>
    <property type="project" value="UniProtKB-KW"/>
</dbReference>
<dbReference type="CDD" id="cd00397">
    <property type="entry name" value="DNA_BRE_C"/>
    <property type="match status" value="1"/>
</dbReference>
<dbReference type="PANTHER" id="PTHR30349:SF77">
    <property type="entry name" value="TYROSINE RECOMBINASE XERC"/>
    <property type="match status" value="1"/>
</dbReference>
<dbReference type="Gene3D" id="1.10.443.10">
    <property type="entry name" value="Intergrase catalytic core"/>
    <property type="match status" value="1"/>
</dbReference>
<evidence type="ECO:0000256" key="1">
    <source>
        <dbReference type="ARBA" id="ARBA00004496"/>
    </source>
</evidence>
<evidence type="ECO:0000256" key="4">
    <source>
        <dbReference type="ARBA" id="ARBA00023172"/>
    </source>
</evidence>
<evidence type="ECO:0000313" key="6">
    <source>
        <dbReference type="EMBL" id="GAA4955992.1"/>
    </source>
</evidence>